<keyword evidence="1" id="KW-0472">Membrane</keyword>
<dbReference type="InterPro" id="IPR011047">
    <property type="entry name" value="Quinoprotein_ADH-like_sf"/>
</dbReference>
<protein>
    <recommendedName>
        <fullName evidence="4">Fibronectin type-III domain-containing protein</fullName>
    </recommendedName>
</protein>
<dbReference type="PANTHER" id="PTHR42754">
    <property type="entry name" value="ENDOGLUCANASE"/>
    <property type="match status" value="1"/>
</dbReference>
<dbReference type="PANTHER" id="PTHR42754:SF1">
    <property type="entry name" value="LIPOPROTEIN"/>
    <property type="match status" value="1"/>
</dbReference>
<reference evidence="2 3" key="1">
    <citation type="submission" date="2021-02" db="EMBL/GenBank/DDBJ databases">
        <title>Characterization of Marinitoga sp. nov. str. BP5-C20A.</title>
        <authorList>
            <person name="Erauso G."/>
            <person name="Postec A."/>
        </authorList>
    </citation>
    <scope>NUCLEOTIDE SEQUENCE [LARGE SCALE GENOMIC DNA]</scope>
    <source>
        <strain evidence="2 3">BP5-C20A</strain>
    </source>
</reference>
<evidence type="ECO:0000313" key="2">
    <source>
        <dbReference type="EMBL" id="WGS65811.1"/>
    </source>
</evidence>
<gene>
    <name evidence="2" type="ORF">JRV97_04485</name>
</gene>
<name>A0ABY8PT46_9BACT</name>
<keyword evidence="1" id="KW-0812">Transmembrane</keyword>
<dbReference type="InterPro" id="IPR013783">
    <property type="entry name" value="Ig-like_fold"/>
</dbReference>
<dbReference type="InterPro" id="IPR036116">
    <property type="entry name" value="FN3_sf"/>
</dbReference>
<organism evidence="2 3">
    <name type="scientific">Marinitoga aeolica</name>
    <dbReference type="NCBI Taxonomy" id="2809031"/>
    <lineage>
        <taxon>Bacteria</taxon>
        <taxon>Thermotogati</taxon>
        <taxon>Thermotogota</taxon>
        <taxon>Thermotogae</taxon>
        <taxon>Petrotogales</taxon>
        <taxon>Petrotogaceae</taxon>
        <taxon>Marinitoga</taxon>
    </lineage>
</organism>
<dbReference type="SUPFAM" id="SSF49265">
    <property type="entry name" value="Fibronectin type III"/>
    <property type="match status" value="1"/>
</dbReference>
<evidence type="ECO:0000313" key="3">
    <source>
        <dbReference type="Proteomes" id="UP001232493"/>
    </source>
</evidence>
<evidence type="ECO:0000256" key="1">
    <source>
        <dbReference type="SAM" id="Phobius"/>
    </source>
</evidence>
<keyword evidence="1" id="KW-1133">Transmembrane helix</keyword>
<dbReference type="Gene3D" id="2.60.40.10">
    <property type="entry name" value="Immunoglobulins"/>
    <property type="match status" value="2"/>
</dbReference>
<accession>A0ABY8PT46</accession>
<feature type="transmembrane region" description="Helical" evidence="1">
    <location>
        <begin position="7"/>
        <end position="29"/>
    </location>
</feature>
<dbReference type="SUPFAM" id="SSF50998">
    <property type="entry name" value="Quinoprotein alcohol dehydrogenase-like"/>
    <property type="match status" value="1"/>
</dbReference>
<dbReference type="Proteomes" id="UP001232493">
    <property type="component" value="Chromosome"/>
</dbReference>
<keyword evidence="3" id="KW-1185">Reference proteome</keyword>
<sequence length="913" mass="106451">MIHIKNFWVILFFLFSIFGFSNIEFLSIYPQNNQQNISPTTLILKWQVDNQQNKKLIYDLYLGESKTPLLYSANVPTNIFPIKILKPSTTYYWKIVAKDGDKKYESPLWSFKTRNFSDGELIWVSYVKNSEKLLYYKDIIFNIYSNTIEAYDKKKDLIYTITANFSDFYIDKNFIYLLQKNIISLYDINTGKIIKKITLEENYTNLKLLSNSSTVLLYSKNIIDLYKFDNKQFNKTLNLNFNEEIKNVYTFKNAFIVNLKDKIIIIDYSGKKLKEYKLKADIIDLNSNFMLLKIDSVLYLFSYNNQMIKIEDNVKNAFLKENKIYIEKNKEFIIYDISTKNKKRLDIKFNYKNILFFKNKIILVGEKIYAIDNEGNLIWKHEFQNDSIISNIAITNYNTIIFSLFDNKYYKIVEIYDKDIIQKNSYKELNLSLNSSINSEPEKIKENTLTSLPTPLIINPKYDEKIQAFNISLEWILPGYESTTVTYEIDLKEISSGLIKNKKISNISNNRILLLLEPNTKYIWKVIAKDKGKVTQSEWSTFSTNSLNFVLKRIKLSGNQLVLDSTIRDNLIYFTGYTVTPEKDVLKLLYGNISTKFLNLKAWDFGNNQDKYGTSIDLTDDGTVIIGGFSSEKDLRGDMLLYSLSKNGKINWDITTGSSKRDTINDIYFDNSEEYIYTIGTIGTDNMGSNILFSKYSPKGYRIWSREFGGYELEIGATLKRIDKYSFLLLGSTKSFGEGGYDYYIVKTNEMGQKLWDLTAGTSKDDFASDLIQISKNEYIILGTSFRDTLQPFLAKIDNSGFKIFEKIIPFTNDVNLIKAAIFKNYFYAVGWYREKDSLIRKGLITKFDFNGNLLWAKTFQINNQDTVFTDINVQNNKIFLYGASQYEKPNSRDIIIIQTTEDYILNNFENAQ</sequence>
<evidence type="ECO:0008006" key="4">
    <source>
        <dbReference type="Google" id="ProtNLM"/>
    </source>
</evidence>
<proteinExistence type="predicted"/>
<dbReference type="EMBL" id="CP069362">
    <property type="protein sequence ID" value="WGS65811.1"/>
    <property type="molecule type" value="Genomic_DNA"/>
</dbReference>
<dbReference type="RefSeq" id="WP_281000601.1">
    <property type="nucleotide sequence ID" value="NZ_CP069362.1"/>
</dbReference>